<feature type="domain" description="SH3b" evidence="4">
    <location>
        <begin position="191"/>
        <end position="253"/>
    </location>
</feature>
<name>A0A5D4T352_9BACI</name>
<dbReference type="SMART" id="SM00646">
    <property type="entry name" value="Ami_3"/>
    <property type="match status" value="1"/>
</dbReference>
<evidence type="ECO:0000313" key="6">
    <source>
        <dbReference type="Proteomes" id="UP000322524"/>
    </source>
</evidence>
<dbReference type="Proteomes" id="UP000322524">
    <property type="component" value="Unassembled WGS sequence"/>
</dbReference>
<dbReference type="Gene3D" id="2.30.30.40">
    <property type="entry name" value="SH3 Domains"/>
    <property type="match status" value="5"/>
</dbReference>
<keyword evidence="1" id="KW-0378">Hydrolase</keyword>
<feature type="compositionally biased region" description="Polar residues" evidence="3">
    <location>
        <begin position="193"/>
        <end position="215"/>
    </location>
</feature>
<dbReference type="SUPFAM" id="SSF53187">
    <property type="entry name" value="Zn-dependent exopeptidases"/>
    <property type="match status" value="1"/>
</dbReference>
<dbReference type="PIRSF" id="PIRSF037846">
    <property type="entry name" value="Autolysin_YrvJ_prd"/>
    <property type="match status" value="1"/>
</dbReference>
<dbReference type="PANTHER" id="PTHR34408">
    <property type="entry name" value="FAMILY PROTEIN, PUTATIVE-RELATED"/>
    <property type="match status" value="1"/>
</dbReference>
<gene>
    <name evidence="5" type="ORF">FZC76_08145</name>
</gene>
<dbReference type="EMBL" id="VTEV01000003">
    <property type="protein sequence ID" value="TYS68892.1"/>
    <property type="molecule type" value="Genomic_DNA"/>
</dbReference>
<evidence type="ECO:0000256" key="1">
    <source>
        <dbReference type="ARBA" id="ARBA00022801"/>
    </source>
</evidence>
<protein>
    <submittedName>
        <fullName evidence="5">SH3 domain-containing protein</fullName>
    </submittedName>
</protein>
<dbReference type="Gene3D" id="3.40.630.40">
    <property type="entry name" value="Zn-dependent exopeptidases"/>
    <property type="match status" value="1"/>
</dbReference>
<feature type="domain" description="SH3b" evidence="4">
    <location>
        <begin position="266"/>
        <end position="329"/>
    </location>
</feature>
<keyword evidence="2" id="KW-0961">Cell wall biogenesis/degradation</keyword>
<feature type="region of interest" description="Disordered" evidence="3">
    <location>
        <begin position="171"/>
        <end position="215"/>
    </location>
</feature>
<dbReference type="SMART" id="SM00287">
    <property type="entry name" value="SH3b"/>
    <property type="match status" value="5"/>
</dbReference>
<dbReference type="InterPro" id="IPR052354">
    <property type="entry name" value="Cell_Wall_Dynamics_Protein"/>
</dbReference>
<dbReference type="STRING" id="79883.GCA_001636495_01832"/>
<dbReference type="OrthoDB" id="9806267at2"/>
<dbReference type="AlphaFoldDB" id="A0A5D4T352"/>
<organism evidence="5 6">
    <name type="scientific">Sutcliffiella horikoshii</name>
    <dbReference type="NCBI Taxonomy" id="79883"/>
    <lineage>
        <taxon>Bacteria</taxon>
        <taxon>Bacillati</taxon>
        <taxon>Bacillota</taxon>
        <taxon>Bacilli</taxon>
        <taxon>Bacillales</taxon>
        <taxon>Bacillaceae</taxon>
        <taxon>Sutcliffiella</taxon>
    </lineage>
</organism>
<reference evidence="5 6" key="1">
    <citation type="submission" date="2019-08" db="EMBL/GenBank/DDBJ databases">
        <title>Bacillus genomes from the desert of Cuatro Cienegas, Coahuila.</title>
        <authorList>
            <person name="Olmedo-Alvarez G."/>
        </authorList>
    </citation>
    <scope>NUCLEOTIDE SEQUENCE [LARGE SCALE GENOMIC DNA]</scope>
    <source>
        <strain evidence="5 6">CH28_1T</strain>
    </source>
</reference>
<evidence type="ECO:0000256" key="2">
    <source>
        <dbReference type="ARBA" id="ARBA00023316"/>
    </source>
</evidence>
<dbReference type="PANTHER" id="PTHR34408:SF1">
    <property type="entry name" value="GLYCOSYL HYDROLASE FAMILY 19 DOMAIN-CONTAINING PROTEIN HI_1415"/>
    <property type="match status" value="1"/>
</dbReference>
<accession>A0A5D4T352</accession>
<evidence type="ECO:0000259" key="4">
    <source>
        <dbReference type="PROSITE" id="PS51781"/>
    </source>
</evidence>
<dbReference type="Pfam" id="PF01520">
    <property type="entry name" value="Amidase_3"/>
    <property type="match status" value="1"/>
</dbReference>
<dbReference type="GO" id="GO:0009253">
    <property type="term" value="P:peptidoglycan catabolic process"/>
    <property type="evidence" value="ECO:0007669"/>
    <property type="project" value="InterPro"/>
</dbReference>
<feature type="domain" description="SH3b" evidence="4">
    <location>
        <begin position="28"/>
        <end position="92"/>
    </location>
</feature>
<evidence type="ECO:0000256" key="3">
    <source>
        <dbReference type="SAM" id="MobiDB-lite"/>
    </source>
</evidence>
<dbReference type="PROSITE" id="PS51781">
    <property type="entry name" value="SH3B"/>
    <property type="match status" value="4"/>
</dbReference>
<feature type="domain" description="SH3b" evidence="4">
    <location>
        <begin position="339"/>
        <end position="402"/>
    </location>
</feature>
<dbReference type="InterPro" id="IPR036028">
    <property type="entry name" value="SH3-like_dom_sf"/>
</dbReference>
<dbReference type="InterPro" id="IPR003646">
    <property type="entry name" value="SH3-like_bac-type"/>
</dbReference>
<comment type="caution">
    <text evidence="5">The sequence shown here is derived from an EMBL/GenBank/DDBJ whole genome shotgun (WGS) entry which is preliminary data.</text>
</comment>
<dbReference type="SUPFAM" id="SSF50044">
    <property type="entry name" value="SH3-domain"/>
    <property type="match status" value="1"/>
</dbReference>
<sequence>MGHKVHIFLIALLLFSTIFSFFDPSDVQANRTVVVATDVLNVRETPDANGTIISKVQRGESYPVVESQGEWLKIQVTSSKTGWVASYLVTESSEGARSTASRSSDDANVQILTDDLRVRSGPGTNFSVVGFLHTNAASVQYLEENENWVKVHSDGVEGWVAKEFVTILAKKKKEQQTETPEETEQTEEPGGQSATITTDGLNIRSEPSTQSEVLGSLSSGQQVEVLAIRGEWLNISYNGTVGWIHSDYANIINSPSGTQNSGGSTKVEATIKVAGLNVRNEPTLNGKVLEQLPEGTVVMIISERNNWCEIEYDNGKTGWIAGWFLEKSGVSSPPSSTSSDGTIVIVDDATNIRSAPSTDSKVILRADEGEEFSIVGVEDNWYKIKLQDGSEGFVAGWIVATKGNTTSINRAGAEQYLSNKVIVIDPGHGGRDVGAIGVQGTFEKDLTLRTSLLLQDKLKAAGATVYMTRMSDTSVPLQSRPQMANYHGADVFLSLHYDSINDPSVTGTTTYYYGASDQDLADSVHSSLVQFTNLRDREVRQENYLVLRESMQPALLLELGYISNRGEEITILTGDFQERASTAIYQGLAQYFRGN</sequence>
<dbReference type="CDD" id="cd02696">
    <property type="entry name" value="MurNAc-LAA"/>
    <property type="match status" value="1"/>
</dbReference>
<dbReference type="GO" id="GO:0071555">
    <property type="term" value="P:cell wall organization"/>
    <property type="evidence" value="ECO:0007669"/>
    <property type="project" value="UniProtKB-KW"/>
</dbReference>
<dbReference type="GO" id="GO:0008745">
    <property type="term" value="F:N-acetylmuramoyl-L-alanine amidase activity"/>
    <property type="evidence" value="ECO:0007669"/>
    <property type="project" value="InterPro"/>
</dbReference>
<dbReference type="InterPro" id="IPR002508">
    <property type="entry name" value="MurNAc-LAA_cat"/>
</dbReference>
<dbReference type="Pfam" id="PF08239">
    <property type="entry name" value="SH3_3"/>
    <property type="match status" value="5"/>
</dbReference>
<dbReference type="RefSeq" id="WP_148987739.1">
    <property type="nucleotide sequence ID" value="NZ_VTEV01000003.1"/>
</dbReference>
<proteinExistence type="predicted"/>
<evidence type="ECO:0000313" key="5">
    <source>
        <dbReference type="EMBL" id="TYS68892.1"/>
    </source>
</evidence>
<dbReference type="InterPro" id="IPR017293">
    <property type="entry name" value="N-acetylmuramoyl-L-ala_amidase"/>
</dbReference>